<dbReference type="SUPFAM" id="SSF52833">
    <property type="entry name" value="Thioredoxin-like"/>
    <property type="match status" value="2"/>
</dbReference>
<gene>
    <name evidence="5" type="primary">LOC101853718</name>
</gene>
<protein>
    <submittedName>
        <fullName evidence="5">Uncharacterized protein LOC101853718</fullName>
    </submittedName>
</protein>
<evidence type="ECO:0000313" key="5">
    <source>
        <dbReference type="RefSeq" id="XP_012941625.1"/>
    </source>
</evidence>
<dbReference type="RefSeq" id="XP_012941625.1">
    <property type="nucleotide sequence ID" value="XM_013086171.2"/>
</dbReference>
<dbReference type="InterPro" id="IPR013766">
    <property type="entry name" value="Thioredoxin_domain"/>
</dbReference>
<dbReference type="Proteomes" id="UP000694888">
    <property type="component" value="Unplaced"/>
</dbReference>
<dbReference type="CDD" id="cd02961">
    <property type="entry name" value="PDI_a_family"/>
    <property type="match status" value="1"/>
</dbReference>
<dbReference type="PANTHER" id="PTHR19991:SF2">
    <property type="entry name" value="GH08893P"/>
    <property type="match status" value="1"/>
</dbReference>
<keyword evidence="1" id="KW-1133">Transmembrane helix</keyword>
<proteinExistence type="predicted"/>
<keyword evidence="1" id="KW-0472">Membrane</keyword>
<evidence type="ECO:0000256" key="2">
    <source>
        <dbReference type="SAM" id="SignalP"/>
    </source>
</evidence>
<dbReference type="GeneID" id="101853718"/>
<evidence type="ECO:0000313" key="4">
    <source>
        <dbReference type="Proteomes" id="UP000694888"/>
    </source>
</evidence>
<dbReference type="PANTHER" id="PTHR19991">
    <property type="entry name" value="L 2 01289"/>
    <property type="match status" value="1"/>
</dbReference>
<evidence type="ECO:0000259" key="3">
    <source>
        <dbReference type="Pfam" id="PF00085"/>
    </source>
</evidence>
<feature type="domain" description="Thioredoxin" evidence="3">
    <location>
        <begin position="153"/>
        <end position="233"/>
    </location>
</feature>
<sequence>MTTTMARLSVVAVVALLLLLSAPGRAQGEEGEDDELEEEKEKEVLDVDLHMWQQFYNENQKLLVLFVRSEKCEKCPAAVQSLAALLGQPELPTDLEVGKSADPSLAAKLEVSTYPTLVYLRDKSYVFYDGGFDLEELIDWLMHASQKVLQRLDDDSFEHLTQASSGATTGDWLVAFYSELCKKVLPSMETLGVRIRARTNVAKVNTAENPVLVDRFKINSCPQVILFKQGKMYRYELPKLDVASLRSFVDGFYRNAKAEAVPGQKSGFDHLTENIADSLKAQLEGENRTYILAGVVAACVLALGVLAMCCRSGLAGQEPKKKKKKRE</sequence>
<feature type="transmembrane region" description="Helical" evidence="1">
    <location>
        <begin position="290"/>
        <end position="314"/>
    </location>
</feature>
<feature type="chain" id="PRO_5045234694" evidence="2">
    <location>
        <begin position="27"/>
        <end position="327"/>
    </location>
</feature>
<keyword evidence="4" id="KW-1185">Reference proteome</keyword>
<dbReference type="Pfam" id="PF00085">
    <property type="entry name" value="Thioredoxin"/>
    <property type="match status" value="1"/>
</dbReference>
<evidence type="ECO:0000256" key="1">
    <source>
        <dbReference type="SAM" id="Phobius"/>
    </source>
</evidence>
<keyword evidence="2" id="KW-0732">Signal</keyword>
<keyword evidence="1" id="KW-0812">Transmembrane</keyword>
<accession>A0ABM1A696</accession>
<dbReference type="Gene3D" id="3.40.30.10">
    <property type="entry name" value="Glutaredoxin"/>
    <property type="match status" value="2"/>
</dbReference>
<feature type="signal peptide" evidence="2">
    <location>
        <begin position="1"/>
        <end position="26"/>
    </location>
</feature>
<organism evidence="4 5">
    <name type="scientific">Aplysia californica</name>
    <name type="common">California sea hare</name>
    <dbReference type="NCBI Taxonomy" id="6500"/>
    <lineage>
        <taxon>Eukaryota</taxon>
        <taxon>Metazoa</taxon>
        <taxon>Spiralia</taxon>
        <taxon>Lophotrochozoa</taxon>
        <taxon>Mollusca</taxon>
        <taxon>Gastropoda</taxon>
        <taxon>Heterobranchia</taxon>
        <taxon>Euthyneura</taxon>
        <taxon>Tectipleura</taxon>
        <taxon>Aplysiida</taxon>
        <taxon>Aplysioidea</taxon>
        <taxon>Aplysiidae</taxon>
        <taxon>Aplysia</taxon>
    </lineage>
</organism>
<name>A0ABM1A696_APLCA</name>
<reference evidence="5" key="1">
    <citation type="submission" date="2025-08" db="UniProtKB">
        <authorList>
            <consortium name="RefSeq"/>
        </authorList>
    </citation>
    <scope>IDENTIFICATION</scope>
</reference>
<dbReference type="InterPro" id="IPR036249">
    <property type="entry name" value="Thioredoxin-like_sf"/>
</dbReference>